<dbReference type="GO" id="GO:0046872">
    <property type="term" value="F:metal ion binding"/>
    <property type="evidence" value="ECO:0007669"/>
    <property type="project" value="UniProtKB-UniRule"/>
</dbReference>
<dbReference type="SUPFAM" id="SSF55486">
    <property type="entry name" value="Metalloproteases ('zincins'), catalytic domain"/>
    <property type="match status" value="1"/>
</dbReference>
<dbReference type="FunFam" id="3.40.390.10:FF:000074">
    <property type="entry name" value="Metalloprotease"/>
    <property type="match status" value="1"/>
</dbReference>
<sequence>MSSLRRQHFAAQLPPLFDATPSSLKEDAEKLIAGTVTTWDLIVSQVQAEDATFQNTIVPIFQDENAKSQKQRVLNFYASTSPTKDLRDASSAVGRLFNDAEIELYSRQDMFSRVDKVMQQQDKHVEPPLDAESVYYLQKLHRRFYQNGCGIAAEGQRNEFKAKMKRLGDLVRQCNKNLNEDNSGIWLEPDELEGMPQSLIGRLKHGDGEHSDHLWLPTKVPFSSPAITNAKSEATRKRIYYAVQNRMKMNVPLFRELVLLRDETARMLGYTDHASLKTADKMMQTPQAVEALLSDIRTAVAPLAAQDVEELLEIKRDEAKSRGANADELYFWDLAYHSARRSEKERQQDASTSEYFELNTTLAKLLDIFKHLFGAQFRRINVRGQEQADESLVWHKDVQMYSVWNVDGPEEFLGYAYLDFFPRDGKNSHAGHYSLQQGYEKADGSRFYASSALVMNYVRPTDTRPTLLSLNEVRKLFHELGHLLHALFTQTKYAALHHVDRDFVEAPSMMLEQFFWVEQHIKDVSFHYSHIDSSMREMWKLTLADQDETNLPEKPVQLSDDLVRNLARTNQCKAVQDQLKELFFATYDMLVHTPASHAALESINLTELFNKTRSDVYKVRGGEALGEGWEWCHGQTIFRNILNRYDAGYYSYILGRVFALDIFETGFKEDTTSREAGRRYRDMVFRVGGRQAEMKTLTDYLGHAPSTRPYLLWLQGTRSGKRPSTIGEALRATP</sequence>
<dbReference type="GO" id="GO:0006518">
    <property type="term" value="P:peptide metabolic process"/>
    <property type="evidence" value="ECO:0007669"/>
    <property type="project" value="TreeGrafter"/>
</dbReference>
<dbReference type="Proteomes" id="UP001265746">
    <property type="component" value="Unassembled WGS sequence"/>
</dbReference>
<keyword evidence="2 7" id="KW-0645">Protease</keyword>
<dbReference type="GO" id="GO:0006508">
    <property type="term" value="P:proteolysis"/>
    <property type="evidence" value="ECO:0007669"/>
    <property type="project" value="UniProtKB-KW"/>
</dbReference>
<dbReference type="Pfam" id="PF01432">
    <property type="entry name" value="Peptidase_M3"/>
    <property type="match status" value="1"/>
</dbReference>
<comment type="caution">
    <text evidence="9">The sequence shown here is derived from an EMBL/GenBank/DDBJ whole genome shotgun (WGS) entry which is preliminary data.</text>
</comment>
<name>A0AAD9S0U0_PHOAM</name>
<dbReference type="InterPro" id="IPR024080">
    <property type="entry name" value="Neurolysin/TOP_N"/>
</dbReference>
<dbReference type="GO" id="GO:0005758">
    <property type="term" value="C:mitochondrial intermembrane space"/>
    <property type="evidence" value="ECO:0007669"/>
    <property type="project" value="TreeGrafter"/>
</dbReference>
<dbReference type="InterPro" id="IPR045090">
    <property type="entry name" value="Pept_M3A_M3B"/>
</dbReference>
<proteinExistence type="inferred from homology"/>
<dbReference type="EMBL" id="JAUJFL010000013">
    <property type="protein sequence ID" value="KAK2595876.1"/>
    <property type="molecule type" value="Genomic_DNA"/>
</dbReference>
<keyword evidence="3 7" id="KW-0479">Metal-binding</keyword>
<evidence type="ECO:0000259" key="8">
    <source>
        <dbReference type="Pfam" id="PF01432"/>
    </source>
</evidence>
<dbReference type="AlphaFoldDB" id="A0AAD9S0U0"/>
<dbReference type="CDD" id="cd06455">
    <property type="entry name" value="M3A_TOP"/>
    <property type="match status" value="1"/>
</dbReference>
<dbReference type="InterPro" id="IPR024077">
    <property type="entry name" value="Neurolysin/TOP_dom2"/>
</dbReference>
<evidence type="ECO:0000256" key="5">
    <source>
        <dbReference type="ARBA" id="ARBA00022833"/>
    </source>
</evidence>
<dbReference type="Gene3D" id="1.20.1050.40">
    <property type="entry name" value="Endopeptidase. Chain P, domain 1"/>
    <property type="match status" value="1"/>
</dbReference>
<keyword evidence="4 7" id="KW-0378">Hydrolase</keyword>
<evidence type="ECO:0000256" key="1">
    <source>
        <dbReference type="ARBA" id="ARBA00006040"/>
    </source>
</evidence>
<keyword evidence="5 7" id="KW-0862">Zinc</keyword>
<dbReference type="Gene3D" id="1.10.1370.10">
    <property type="entry name" value="Neurolysin, domain 3"/>
    <property type="match status" value="1"/>
</dbReference>
<dbReference type="InterPro" id="IPR024079">
    <property type="entry name" value="MetalloPept_cat_dom_sf"/>
</dbReference>
<dbReference type="Gene3D" id="3.40.390.10">
    <property type="entry name" value="Collagenase (Catalytic Domain)"/>
    <property type="match status" value="1"/>
</dbReference>
<dbReference type="PANTHER" id="PTHR11804">
    <property type="entry name" value="PROTEASE M3 THIMET OLIGOPEPTIDASE-RELATED"/>
    <property type="match status" value="1"/>
</dbReference>
<comment type="similarity">
    <text evidence="1 7">Belongs to the peptidase M3 family.</text>
</comment>
<evidence type="ECO:0000256" key="7">
    <source>
        <dbReference type="RuleBase" id="RU003435"/>
    </source>
</evidence>
<dbReference type="PANTHER" id="PTHR11804:SF84">
    <property type="entry name" value="SACCHAROLYSIN"/>
    <property type="match status" value="1"/>
</dbReference>
<protein>
    <recommendedName>
        <fullName evidence="8">Peptidase M3A/M3B catalytic domain-containing protein</fullName>
    </recommendedName>
</protein>
<gene>
    <name evidence="9" type="ORF">N8I77_013668</name>
</gene>
<keyword evidence="6 7" id="KW-0482">Metalloprotease</keyword>
<dbReference type="GO" id="GO:0004222">
    <property type="term" value="F:metalloendopeptidase activity"/>
    <property type="evidence" value="ECO:0007669"/>
    <property type="project" value="InterPro"/>
</dbReference>
<evidence type="ECO:0000313" key="9">
    <source>
        <dbReference type="EMBL" id="KAK2595876.1"/>
    </source>
</evidence>
<evidence type="ECO:0000256" key="6">
    <source>
        <dbReference type="ARBA" id="ARBA00023049"/>
    </source>
</evidence>
<dbReference type="InterPro" id="IPR001567">
    <property type="entry name" value="Pept_M3A_M3B_dom"/>
</dbReference>
<comment type="cofactor">
    <cofactor evidence="7">
        <name>Zn(2+)</name>
        <dbReference type="ChEBI" id="CHEBI:29105"/>
    </cofactor>
    <text evidence="7">Binds 1 zinc ion.</text>
</comment>
<evidence type="ECO:0000313" key="10">
    <source>
        <dbReference type="Proteomes" id="UP001265746"/>
    </source>
</evidence>
<feature type="domain" description="Peptidase M3A/M3B catalytic" evidence="8">
    <location>
        <begin position="228"/>
        <end position="711"/>
    </location>
</feature>
<evidence type="ECO:0000256" key="3">
    <source>
        <dbReference type="ARBA" id="ARBA00022723"/>
    </source>
</evidence>
<organism evidence="9 10">
    <name type="scientific">Phomopsis amygdali</name>
    <name type="common">Fusicoccum amygdali</name>
    <dbReference type="NCBI Taxonomy" id="1214568"/>
    <lineage>
        <taxon>Eukaryota</taxon>
        <taxon>Fungi</taxon>
        <taxon>Dikarya</taxon>
        <taxon>Ascomycota</taxon>
        <taxon>Pezizomycotina</taxon>
        <taxon>Sordariomycetes</taxon>
        <taxon>Sordariomycetidae</taxon>
        <taxon>Diaporthales</taxon>
        <taxon>Diaporthaceae</taxon>
        <taxon>Diaporthe</taxon>
    </lineage>
</organism>
<keyword evidence="10" id="KW-1185">Reference proteome</keyword>
<evidence type="ECO:0000256" key="2">
    <source>
        <dbReference type="ARBA" id="ARBA00022670"/>
    </source>
</evidence>
<evidence type="ECO:0000256" key="4">
    <source>
        <dbReference type="ARBA" id="ARBA00022801"/>
    </source>
</evidence>
<reference evidence="9" key="1">
    <citation type="submission" date="2023-06" db="EMBL/GenBank/DDBJ databases">
        <authorList>
            <person name="Noh H."/>
        </authorList>
    </citation>
    <scope>NUCLEOTIDE SEQUENCE</scope>
    <source>
        <strain evidence="9">DUCC20226</strain>
    </source>
</reference>
<accession>A0AAD9S0U0</accession>